<dbReference type="Proteomes" id="UP000612585">
    <property type="component" value="Unassembled WGS sequence"/>
</dbReference>
<comment type="caution">
    <text evidence="1">The sequence shown here is derived from an EMBL/GenBank/DDBJ whole genome shotgun (WGS) entry which is preliminary data.</text>
</comment>
<protein>
    <submittedName>
        <fullName evidence="1">Uncharacterized protein</fullName>
    </submittedName>
</protein>
<reference evidence="1" key="1">
    <citation type="submission" date="2021-01" db="EMBL/GenBank/DDBJ databases">
        <title>Whole genome shotgun sequence of Virgisporangium aurantiacum NBRC 16421.</title>
        <authorList>
            <person name="Komaki H."/>
            <person name="Tamura T."/>
        </authorList>
    </citation>
    <scope>NUCLEOTIDE SEQUENCE</scope>
    <source>
        <strain evidence="1">NBRC 16421</strain>
    </source>
</reference>
<sequence length="148" mass="15572">MAHRVRDMFPDGQLYVNLRGYDPQQPLSPGDALAGFLMALGVRGHDIPLDVDGRAALYRTELSGRRMLLLLDNAGSAEQVRPLLPGTPTCLVVVTSRDSLAGLVAVHGARRLNLDLLPTADAAALLRQLIGGRADAVAAPSTPPASSS</sequence>
<proteinExistence type="predicted"/>
<gene>
    <name evidence="1" type="ORF">Vau01_095280</name>
</gene>
<dbReference type="Gene3D" id="3.40.50.300">
    <property type="entry name" value="P-loop containing nucleotide triphosphate hydrolases"/>
    <property type="match status" value="1"/>
</dbReference>
<evidence type="ECO:0000313" key="1">
    <source>
        <dbReference type="EMBL" id="GIJ62012.1"/>
    </source>
</evidence>
<dbReference type="EMBL" id="BOPG01000072">
    <property type="protein sequence ID" value="GIJ62012.1"/>
    <property type="molecule type" value="Genomic_DNA"/>
</dbReference>
<dbReference type="AlphaFoldDB" id="A0A8J3ZDJ8"/>
<dbReference type="SUPFAM" id="SSF52540">
    <property type="entry name" value="P-loop containing nucleoside triphosphate hydrolases"/>
    <property type="match status" value="1"/>
</dbReference>
<name>A0A8J3ZDJ8_9ACTN</name>
<dbReference type="InterPro" id="IPR027417">
    <property type="entry name" value="P-loop_NTPase"/>
</dbReference>
<accession>A0A8J3ZDJ8</accession>
<evidence type="ECO:0000313" key="2">
    <source>
        <dbReference type="Proteomes" id="UP000612585"/>
    </source>
</evidence>
<organism evidence="1 2">
    <name type="scientific">Virgisporangium aurantiacum</name>
    <dbReference type="NCBI Taxonomy" id="175570"/>
    <lineage>
        <taxon>Bacteria</taxon>
        <taxon>Bacillati</taxon>
        <taxon>Actinomycetota</taxon>
        <taxon>Actinomycetes</taxon>
        <taxon>Micromonosporales</taxon>
        <taxon>Micromonosporaceae</taxon>
        <taxon>Virgisporangium</taxon>
    </lineage>
</organism>
<keyword evidence="2" id="KW-1185">Reference proteome</keyword>